<dbReference type="EMBL" id="MN740283">
    <property type="protein sequence ID" value="QHT97712.1"/>
    <property type="molecule type" value="Genomic_DNA"/>
</dbReference>
<accession>A0A6C0IXB1</accession>
<organism evidence="1">
    <name type="scientific">viral metagenome</name>
    <dbReference type="NCBI Taxonomy" id="1070528"/>
    <lineage>
        <taxon>unclassified sequences</taxon>
        <taxon>metagenomes</taxon>
        <taxon>organismal metagenomes</taxon>
    </lineage>
</organism>
<proteinExistence type="predicted"/>
<protein>
    <submittedName>
        <fullName evidence="1">Uncharacterized protein</fullName>
    </submittedName>
</protein>
<name>A0A6C0IXB1_9ZZZZ</name>
<dbReference type="AlphaFoldDB" id="A0A6C0IXB1"/>
<reference evidence="1" key="1">
    <citation type="journal article" date="2020" name="Nature">
        <title>Giant virus diversity and host interactions through global metagenomics.</title>
        <authorList>
            <person name="Schulz F."/>
            <person name="Roux S."/>
            <person name="Paez-Espino D."/>
            <person name="Jungbluth S."/>
            <person name="Walsh D.A."/>
            <person name="Denef V.J."/>
            <person name="McMahon K.D."/>
            <person name="Konstantinidis K.T."/>
            <person name="Eloe-Fadrosh E.A."/>
            <person name="Kyrpides N.C."/>
            <person name="Woyke T."/>
        </authorList>
    </citation>
    <scope>NUCLEOTIDE SEQUENCE</scope>
    <source>
        <strain evidence="1">GVMAG-M-3300025572-1</strain>
    </source>
</reference>
<evidence type="ECO:0000313" key="1">
    <source>
        <dbReference type="EMBL" id="QHT97712.1"/>
    </source>
</evidence>
<sequence length="444" mass="51394">MATVPVTLSSIQVDLLRTAQLKNEEIIELTAFICQAEAIEPFRQHLQILRDKYDMTLEIRPLEIEVISLRDRFKVRNLRNLYAGLGDQGYHSLILPLITGYQQDKNAALYAQTLEEVFAIDLDEQFIRQILEYLKNSEMDGPGVVAIQRYLRNKLDRVSEYAPIPNYVRDYDILVSDLPRLEKKPVDPDLPNELIADYLLTRIDNYLVIEEEEPGQAKQALIDRLERMNEIEKKAFVNLFQVDEEEIARIRADRDIFRVYGPVNPYPDTDFSILTTDEGQPDVNVIFGGARMFTDNSLEYDYENDLPVDDWFRGYCLQCSRRIRNYHHAVREPLLTGGWRGCYCSFDCVLKFIELDTESDPDLYNLYTLRVNLLRVVDQDIAEIGIADRDYDEPEEEDETGEGIDRLIIDQDAVNNLALVVPRVEIPEPYVPQAPEDIGELNES</sequence>